<dbReference type="AlphaFoldDB" id="A0A1L0E351"/>
<dbReference type="InterPro" id="IPR013715">
    <property type="entry name" value="DUF1746"/>
</dbReference>
<evidence type="ECO:0000256" key="1">
    <source>
        <dbReference type="SAM" id="Phobius"/>
    </source>
</evidence>
<dbReference type="EMBL" id="LT635770">
    <property type="protein sequence ID" value="SGZ58974.1"/>
    <property type="molecule type" value="Genomic_DNA"/>
</dbReference>
<evidence type="ECO:0000313" key="3">
    <source>
        <dbReference type="EMBL" id="SGZ58974.1"/>
    </source>
</evidence>
<keyword evidence="1" id="KW-0812">Transmembrane</keyword>
<dbReference type="InterPro" id="IPR038967">
    <property type="entry name" value="Dsc4-like"/>
</dbReference>
<dbReference type="GO" id="GO:0032933">
    <property type="term" value="P:SREBP signaling pathway"/>
    <property type="evidence" value="ECO:0007669"/>
    <property type="project" value="InterPro"/>
</dbReference>
<feature type="transmembrane region" description="Helical" evidence="1">
    <location>
        <begin position="98"/>
        <end position="118"/>
    </location>
</feature>
<keyword evidence="1" id="KW-0472">Membrane</keyword>
<proteinExistence type="predicted"/>
<feature type="domain" description="DUF1746" evidence="2">
    <location>
        <begin position="47"/>
        <end position="163"/>
    </location>
</feature>
<evidence type="ECO:0000313" key="4">
    <source>
        <dbReference type="Proteomes" id="UP000182259"/>
    </source>
</evidence>
<dbReference type="GO" id="GO:0005783">
    <property type="term" value="C:endoplasmic reticulum"/>
    <property type="evidence" value="ECO:0007669"/>
    <property type="project" value="TreeGrafter"/>
</dbReference>
<dbReference type="Proteomes" id="UP000182259">
    <property type="component" value="Chromosome VII"/>
</dbReference>
<dbReference type="Pfam" id="PF08508">
    <property type="entry name" value="DUF1746"/>
    <property type="match status" value="1"/>
</dbReference>
<accession>A0A1L0E351</accession>
<sequence length="167" mass="19112">MPDTSFASDFQNQRYPTVEETVRDNASVLYKRKKFFLQDVRKLAGTLGYVLIGLVYLRDRSISLFLSRTLVQHYLSDPFPPPLHLLLDTANQEDARSYAKLVFIMTFNASAIIFHFFFGDTHVRSGGDGLLHGGLTVQFIGERLPTSVWELVFLDCLILLDQLYIMD</sequence>
<evidence type="ECO:0000259" key="2">
    <source>
        <dbReference type="Pfam" id="PF08508"/>
    </source>
</evidence>
<dbReference type="PANTHER" id="PTHR39405">
    <property type="entry name" value="DSC E3 UBIQUITIN LIGASE COMPLEX SUBUNIT 4"/>
    <property type="match status" value="1"/>
</dbReference>
<organism evidence="3 4">
    <name type="scientific">Sungouiella intermedia</name>
    <dbReference type="NCBI Taxonomy" id="45354"/>
    <lineage>
        <taxon>Eukaryota</taxon>
        <taxon>Fungi</taxon>
        <taxon>Dikarya</taxon>
        <taxon>Ascomycota</taxon>
        <taxon>Saccharomycotina</taxon>
        <taxon>Pichiomycetes</taxon>
        <taxon>Metschnikowiaceae</taxon>
        <taxon>Sungouiella</taxon>
    </lineage>
</organism>
<dbReference type="GO" id="GO:0044695">
    <property type="term" value="C:Dsc E3 ubiquitin ligase complex"/>
    <property type="evidence" value="ECO:0007669"/>
    <property type="project" value="InterPro"/>
</dbReference>
<reference evidence="3 4" key="1">
    <citation type="submission" date="2016-10" db="EMBL/GenBank/DDBJ databases">
        <authorList>
            <person name="de Groot N.N."/>
        </authorList>
    </citation>
    <scope>NUCLEOTIDE SEQUENCE [LARGE SCALE GENOMIC DNA]</scope>
    <source>
        <strain evidence="3 4">PYCC 4715</strain>
    </source>
</reference>
<dbReference type="PANTHER" id="PTHR39405:SF1">
    <property type="entry name" value="DSC E3 UBIQUITIN LIGASE COMPLEX SUBUNIT 4"/>
    <property type="match status" value="1"/>
</dbReference>
<protein>
    <submittedName>
        <fullName evidence="3">CIC11C00000001736</fullName>
    </submittedName>
</protein>
<keyword evidence="1" id="KW-1133">Transmembrane helix</keyword>
<feature type="transmembrane region" description="Helical" evidence="1">
    <location>
        <begin position="40"/>
        <end position="57"/>
    </location>
</feature>
<name>A0A1L0E351_9ASCO</name>
<gene>
    <name evidence="3" type="ORF">SAMEA4029009_CIC11G00000001736</name>
</gene>